<protein>
    <recommendedName>
        <fullName evidence="6">Sec39 domain-containing protein</fullName>
    </recommendedName>
</protein>
<keyword evidence="3" id="KW-0256">Endoplasmic reticulum</keyword>
<comment type="subcellular location">
    <subcellularLocation>
        <location evidence="1">Endoplasmic reticulum</location>
    </subcellularLocation>
</comment>
<dbReference type="GO" id="GO:0070939">
    <property type="term" value="C:Dsl1/NZR complex"/>
    <property type="evidence" value="ECO:0007669"/>
    <property type="project" value="TreeGrafter"/>
</dbReference>
<keyword evidence="4" id="KW-0653">Protein transport</keyword>
<reference evidence="7 8" key="1">
    <citation type="journal article" date="2016" name="Mol. Biol. Evol.">
        <title>Comparative Genomics of Early-Diverging Mushroom-Forming Fungi Provides Insights into the Origins of Lignocellulose Decay Capabilities.</title>
        <authorList>
            <person name="Nagy L.G."/>
            <person name="Riley R."/>
            <person name="Tritt A."/>
            <person name="Adam C."/>
            <person name="Daum C."/>
            <person name="Floudas D."/>
            <person name="Sun H."/>
            <person name="Yadav J.S."/>
            <person name="Pangilinan J."/>
            <person name="Larsson K.H."/>
            <person name="Matsuura K."/>
            <person name="Barry K."/>
            <person name="Labutti K."/>
            <person name="Kuo R."/>
            <person name="Ohm R.A."/>
            <person name="Bhattacharya S.S."/>
            <person name="Shirouzu T."/>
            <person name="Yoshinaga Y."/>
            <person name="Martin F.M."/>
            <person name="Grigoriev I.V."/>
            <person name="Hibbett D.S."/>
        </authorList>
    </citation>
    <scope>NUCLEOTIDE SEQUENCE [LARGE SCALE GENOMIC DNA]</scope>
    <source>
        <strain evidence="7 8">TUFC12733</strain>
    </source>
</reference>
<evidence type="ECO:0000313" key="7">
    <source>
        <dbReference type="EMBL" id="KZO98321.1"/>
    </source>
</evidence>
<sequence length="1032" mass="113327">MSEPIPPAPSPDTWATLPDSELTIKKVHDLLASADTDEWAAAAAADRVVDSEAVEAEILKVGLSRTEAAVEHANAVASFEGWLQENETDRLLLQLRRLLLERSDRLRTYAQMVQVGQWDSSSDDLGVSGTVAGETPEEDEDEDDAWGADDDEDDKWGDDDANMTLSTEPGLAVQSTPKPERPPRPLELPDFLVRPLLQSAVALASSSQYLALQVVLHRHLAQLWPYRFTILDAVPEWEEVEKYQGLLPGYDWKTEKESLPGEGRWRTELDFVEQDEVQRALQIPEETPTEVQRTEQRFTADGLSQWYQARVKRIDAFSGALDQALALVQHGAGLGIPGLDALGEDLSLLSRLVYDAAPPAGLPADYTLADWQAMSPEEVVRAYLAGSSPATVAADLRRLVLPYLYVLEARAERAGSPDPALVKRLLYGYLLSAPLDLAVAMFESSKPTLRPNQRIVSKDEDVARLALAYLYGEDRVGTNDWAQMSRIFECLPAWPNVTGADEMDEAETTLASLAAFVTPSTAARKPGAEDLLLFFTPLPRSALTHLLDVLDLHLESGEILARWSCPAPLRWFLQAKDDKAAQRQWAVRMARGVARRVGSEGGDGEWKNLWEDMEKLAGDGEEDAGEEDEEEDAWGAAAEKDKGLKPAFGLVGKGEVAKIFFAGLLSSGNFKLAKKMLMPVRESWPLSRDAIEELVLAASHEFYDNAESGNLHSGDMRLAYECLNVAQSSPTIIKERAFIEATSRLCSYNLVSRSGNSISPIEIRLTKDKLSLIARLLSSADDMYKHPDVILELVDKLGFSGDDVAHIKALAMIATTALQSEDFAAAATTAETMLARTFELKIAYPKAVKDPDSQVFEAITVCWQTCFQLGGQSEYHDLTRKMSLLSNALKLCPAENIADVLSAWRKVEAEVESVPLDKALLSLNESAKTSTSYSGDILRHALSNRPHNLLPNLGDIHLPSSLVNQETAAMAARTFNRVAANFTFPGTRGRTGSVMSDDDSIRSGSPDLGRQARSVFTRGVGWLIGADEEELK</sequence>
<evidence type="ECO:0000313" key="8">
    <source>
        <dbReference type="Proteomes" id="UP000076738"/>
    </source>
</evidence>
<dbReference type="Proteomes" id="UP000076738">
    <property type="component" value="Unassembled WGS sequence"/>
</dbReference>
<feature type="compositionally biased region" description="Acidic residues" evidence="5">
    <location>
        <begin position="135"/>
        <end position="161"/>
    </location>
</feature>
<feature type="region of interest" description="Disordered" evidence="5">
    <location>
        <begin position="119"/>
        <end position="184"/>
    </location>
</feature>
<evidence type="ECO:0000256" key="4">
    <source>
        <dbReference type="ARBA" id="ARBA00022927"/>
    </source>
</evidence>
<name>A0A167P1J5_CALVF</name>
<feature type="domain" description="Sec39" evidence="6">
    <location>
        <begin position="199"/>
        <end position="916"/>
    </location>
</feature>
<dbReference type="Pfam" id="PF08314">
    <property type="entry name" value="Sec39"/>
    <property type="match status" value="1"/>
</dbReference>
<gene>
    <name evidence="7" type="ORF">CALVIDRAFT_562243</name>
</gene>
<dbReference type="GO" id="GO:0000149">
    <property type="term" value="F:SNARE binding"/>
    <property type="evidence" value="ECO:0007669"/>
    <property type="project" value="TreeGrafter"/>
</dbReference>
<dbReference type="PANTHER" id="PTHR15922">
    <property type="entry name" value="NEUROBLASTOMA-AMPLIFIED SEQUENCE"/>
    <property type="match status" value="1"/>
</dbReference>
<keyword evidence="2" id="KW-0813">Transport</keyword>
<dbReference type="STRING" id="1330018.A0A167P1J5"/>
<proteinExistence type="predicted"/>
<accession>A0A167P1J5</accession>
<evidence type="ECO:0000256" key="2">
    <source>
        <dbReference type="ARBA" id="ARBA00022448"/>
    </source>
</evidence>
<evidence type="ECO:0000256" key="5">
    <source>
        <dbReference type="SAM" id="MobiDB-lite"/>
    </source>
</evidence>
<organism evidence="7 8">
    <name type="scientific">Calocera viscosa (strain TUFC12733)</name>
    <dbReference type="NCBI Taxonomy" id="1330018"/>
    <lineage>
        <taxon>Eukaryota</taxon>
        <taxon>Fungi</taxon>
        <taxon>Dikarya</taxon>
        <taxon>Basidiomycota</taxon>
        <taxon>Agaricomycotina</taxon>
        <taxon>Dacrymycetes</taxon>
        <taxon>Dacrymycetales</taxon>
        <taxon>Dacrymycetaceae</taxon>
        <taxon>Calocera</taxon>
    </lineage>
</organism>
<dbReference type="AlphaFoldDB" id="A0A167P1J5"/>
<evidence type="ECO:0000256" key="3">
    <source>
        <dbReference type="ARBA" id="ARBA00022824"/>
    </source>
</evidence>
<feature type="compositionally biased region" description="Polar residues" evidence="5">
    <location>
        <begin position="163"/>
        <end position="177"/>
    </location>
</feature>
<keyword evidence="8" id="KW-1185">Reference proteome</keyword>
<dbReference type="PANTHER" id="PTHR15922:SF2">
    <property type="entry name" value="NBAS SUBUNIT OF NRZ TETHERING COMPLEX"/>
    <property type="match status" value="1"/>
</dbReference>
<dbReference type="GO" id="GO:0006890">
    <property type="term" value="P:retrograde vesicle-mediated transport, Golgi to endoplasmic reticulum"/>
    <property type="evidence" value="ECO:0007669"/>
    <property type="project" value="InterPro"/>
</dbReference>
<dbReference type="GO" id="GO:0015031">
    <property type="term" value="P:protein transport"/>
    <property type="evidence" value="ECO:0007669"/>
    <property type="project" value="UniProtKB-KW"/>
</dbReference>
<dbReference type="OrthoDB" id="27490at2759"/>
<evidence type="ECO:0000256" key="1">
    <source>
        <dbReference type="ARBA" id="ARBA00004240"/>
    </source>
</evidence>
<dbReference type="InterPro" id="IPR013244">
    <property type="entry name" value="Sec39_domain"/>
</dbReference>
<evidence type="ECO:0000259" key="6">
    <source>
        <dbReference type="Pfam" id="PF08314"/>
    </source>
</evidence>
<dbReference type="EMBL" id="KV417276">
    <property type="protein sequence ID" value="KZO98321.1"/>
    <property type="molecule type" value="Genomic_DNA"/>
</dbReference>